<feature type="region of interest" description="Disordered" evidence="1">
    <location>
        <begin position="160"/>
        <end position="222"/>
    </location>
</feature>
<evidence type="ECO:0000313" key="3">
    <source>
        <dbReference type="Proteomes" id="UP000765509"/>
    </source>
</evidence>
<keyword evidence="3" id="KW-1185">Reference proteome</keyword>
<accession>A0A9Q3CJP2</accession>
<gene>
    <name evidence="2" type="ORF">O181_023995</name>
</gene>
<organism evidence="2 3">
    <name type="scientific">Austropuccinia psidii MF-1</name>
    <dbReference type="NCBI Taxonomy" id="1389203"/>
    <lineage>
        <taxon>Eukaryota</taxon>
        <taxon>Fungi</taxon>
        <taxon>Dikarya</taxon>
        <taxon>Basidiomycota</taxon>
        <taxon>Pucciniomycotina</taxon>
        <taxon>Pucciniomycetes</taxon>
        <taxon>Pucciniales</taxon>
        <taxon>Sphaerophragmiaceae</taxon>
        <taxon>Austropuccinia</taxon>
    </lineage>
</organism>
<feature type="compositionally biased region" description="Basic and acidic residues" evidence="1">
    <location>
        <begin position="11"/>
        <end position="20"/>
    </location>
</feature>
<feature type="region of interest" description="Disordered" evidence="1">
    <location>
        <begin position="1"/>
        <end position="39"/>
    </location>
</feature>
<name>A0A9Q3CJP2_9BASI</name>
<proteinExistence type="predicted"/>
<protein>
    <submittedName>
        <fullName evidence="2">Uncharacterized protein</fullName>
    </submittedName>
</protein>
<dbReference type="Proteomes" id="UP000765509">
    <property type="component" value="Unassembled WGS sequence"/>
</dbReference>
<dbReference type="AlphaFoldDB" id="A0A9Q3CJP2"/>
<evidence type="ECO:0000256" key="1">
    <source>
        <dbReference type="SAM" id="MobiDB-lite"/>
    </source>
</evidence>
<dbReference type="EMBL" id="AVOT02007614">
    <property type="protein sequence ID" value="MBW0484280.1"/>
    <property type="molecule type" value="Genomic_DNA"/>
</dbReference>
<feature type="compositionally biased region" description="Polar residues" evidence="1">
    <location>
        <begin position="1"/>
        <end position="10"/>
    </location>
</feature>
<reference evidence="2" key="1">
    <citation type="submission" date="2021-03" db="EMBL/GenBank/DDBJ databases">
        <title>Draft genome sequence of rust myrtle Austropuccinia psidii MF-1, a brazilian biotype.</title>
        <authorList>
            <person name="Quecine M.C."/>
            <person name="Pachon D.M.R."/>
            <person name="Bonatelli M.L."/>
            <person name="Correr F.H."/>
            <person name="Franceschini L.M."/>
            <person name="Leite T.F."/>
            <person name="Margarido G.R.A."/>
            <person name="Almeida C.A."/>
            <person name="Ferrarezi J.A."/>
            <person name="Labate C.A."/>
        </authorList>
    </citation>
    <scope>NUCLEOTIDE SEQUENCE</scope>
    <source>
        <strain evidence="2">MF-1</strain>
    </source>
</reference>
<evidence type="ECO:0000313" key="2">
    <source>
        <dbReference type="EMBL" id="MBW0484280.1"/>
    </source>
</evidence>
<sequence>MEPTIQPNQTDLEKEEERQGPDLAGLPQERNIWRMPDFPPSPRSVPTKFEINSEPELIQCNFLIVETLSSGRHRNISVPVQRLVQRSQGRGIGNFSKPFAAGMNSCLHIKSFLGQGKTIELLGGLSPLSCKENVKKVTNLLKNQSHLSMDQKKDLEMIPALEKKEPVASASSKKAPEKYKEKPQGPQQKRRGPKNNQGTGKGKGNRHRPYPQGCRIPKLEPSDADIVFNMARTLMEFTANKQERMSRNFPHI</sequence>
<comment type="caution">
    <text evidence="2">The sequence shown here is derived from an EMBL/GenBank/DDBJ whole genome shotgun (WGS) entry which is preliminary data.</text>
</comment>
<feature type="compositionally biased region" description="Basic and acidic residues" evidence="1">
    <location>
        <begin position="174"/>
        <end position="183"/>
    </location>
</feature>